<accession>A0A5F1ZTK1</accession>
<dbReference type="EMBL" id="RQGC01000008">
    <property type="protein sequence ID" value="TGL40172.1"/>
    <property type="molecule type" value="Genomic_DNA"/>
</dbReference>
<keyword evidence="3" id="KW-1185">Reference proteome</keyword>
<dbReference type="EMBL" id="RQER01000004">
    <property type="protein sequence ID" value="TGK02626.1"/>
    <property type="molecule type" value="Genomic_DNA"/>
</dbReference>
<proteinExistence type="predicted"/>
<dbReference type="RefSeq" id="WP_135646286.1">
    <property type="nucleotide sequence ID" value="NZ_RQER01000004.1"/>
</dbReference>
<keyword evidence="1" id="KW-0723">Serine/threonine-protein kinase</keyword>
<reference evidence="2" key="1">
    <citation type="submission" date="2018-10" db="EMBL/GenBank/DDBJ databases">
        <authorList>
            <person name="Vincent A.T."/>
            <person name="Schiettekatte O."/>
            <person name="Bourhy P."/>
            <person name="Veyrier F.J."/>
            <person name="Picardeau M."/>
        </authorList>
    </citation>
    <scope>NUCLEOTIDE SEQUENCE</scope>
    <source>
        <strain evidence="2">201702690</strain>
    </source>
</reference>
<name>A0A5F1ZTK1_9LEPT</name>
<keyword evidence="1" id="KW-0808">Transferase</keyword>
<dbReference type="Proteomes" id="UP000297946">
    <property type="component" value="Unassembled WGS sequence"/>
</dbReference>
<comment type="caution">
    <text evidence="1">The sequence shown here is derived from an EMBL/GenBank/DDBJ whole genome shotgun (WGS) entry which is preliminary data.</text>
</comment>
<dbReference type="OrthoDB" id="311688at2"/>
<protein>
    <submittedName>
        <fullName evidence="1">Serine/threonine protein kinase</fullName>
    </submittedName>
</protein>
<evidence type="ECO:0000313" key="1">
    <source>
        <dbReference type="EMBL" id="TGK02626.1"/>
    </source>
</evidence>
<dbReference type="GO" id="GO:0004674">
    <property type="term" value="F:protein serine/threonine kinase activity"/>
    <property type="evidence" value="ECO:0007669"/>
    <property type="project" value="UniProtKB-KW"/>
</dbReference>
<evidence type="ECO:0000313" key="4">
    <source>
        <dbReference type="Proteomes" id="UP000297946"/>
    </source>
</evidence>
<reference evidence="1 4" key="2">
    <citation type="journal article" date="2019" name="PLoS Negl. Trop. Dis.">
        <title>Revisiting the worldwide diversity of Leptospira species in the environment.</title>
        <authorList>
            <person name="Vincent A.T."/>
            <person name="Schiettekatte O."/>
            <person name="Bourhy P."/>
            <person name="Veyrier F.J."/>
            <person name="Picardeau M."/>
        </authorList>
    </citation>
    <scope>NUCLEOTIDE SEQUENCE [LARGE SCALE GENOMIC DNA]</scope>
    <source>
        <strain evidence="2">201702690</strain>
        <strain evidence="1 4">SSW18</strain>
    </source>
</reference>
<keyword evidence="1" id="KW-0418">Kinase</keyword>
<dbReference type="AlphaFoldDB" id="A0A5F1ZTK1"/>
<sequence length="591" mass="63231">MPTSIHPLSISISPVDTNQNAILYVPNTDGTQVPAKDYFTLKILNNGDHPASLKGGDPVSDSQTSGGPALFIIYLPDSISFESLSSVRLDPASGWKLKSFSDDGVYLAVSPASDTIVPVGGTISISFIGFTSIPRQIPQRLSVNVFNVDISMIGTGEYDFNVFVQQVPKQGNKDLILESRTTDSNIVYVTSDSDPANSENDLNFYLVSSGRSSNAIPAKANQTYLRISFDTGKEMGDVAEATDLEAIILGIVRAYKNNFSSSFERIGKIPSWKFTAATDIFLNGGSDDRIEFGIEKLVTHLSPGIAKVYIEYYNIPGYNDGYSDFTLTKEYPEAVISGFFSSDYSIIGGNSILLQWETEGTSYCTLEASTGNLLDENGQTIPAFQSFPTFQSGVKVTPVPISPPPASGGIIFSISLHAFSLDGRSSSREIGIQVLPVSCSLSASNLDPVPPGTAVTLSWTSQNARSISLDQGIGDVKQQGQISVSPRNTTRYTLTAIGLQTVTSSVVITVDVLFINYFRPDASVVGIGEPVQISWDIAFAVSVTLNGSPVSASGSMSFSINVYCQTFTLVCQGKNGQSLTQSFDVYGSGAM</sequence>
<evidence type="ECO:0000313" key="3">
    <source>
        <dbReference type="Proteomes" id="UP000297273"/>
    </source>
</evidence>
<evidence type="ECO:0000313" key="2">
    <source>
        <dbReference type="EMBL" id="TGL40172.1"/>
    </source>
</evidence>
<dbReference type="Proteomes" id="UP000297273">
    <property type="component" value="Unassembled WGS sequence"/>
</dbReference>
<organism evidence="1 4">
    <name type="scientific">Leptospira langatensis</name>
    <dbReference type="NCBI Taxonomy" id="2484983"/>
    <lineage>
        <taxon>Bacteria</taxon>
        <taxon>Pseudomonadati</taxon>
        <taxon>Spirochaetota</taxon>
        <taxon>Spirochaetia</taxon>
        <taxon>Leptospirales</taxon>
        <taxon>Leptospiraceae</taxon>
        <taxon>Leptospira</taxon>
    </lineage>
</organism>
<gene>
    <name evidence="1" type="ORF">EHO57_04655</name>
    <name evidence="2" type="ORF">EHQ53_13455</name>
</gene>